<dbReference type="InterPro" id="IPR026832">
    <property type="entry name" value="Asteroid"/>
</dbReference>
<evidence type="ECO:0000256" key="2">
    <source>
        <dbReference type="SAM" id="MobiDB-lite"/>
    </source>
</evidence>
<dbReference type="PANTHER" id="PTHR15665">
    <property type="entry name" value="ASTEROID PROTEIN"/>
    <property type="match status" value="1"/>
</dbReference>
<keyword evidence="5" id="KW-1185">Reference proteome</keyword>
<dbReference type="PANTHER" id="PTHR15665:SF1">
    <property type="entry name" value="PROTEIN ASTEROID HOMOLOG 1"/>
    <property type="match status" value="1"/>
</dbReference>
<proteinExistence type="inferred from homology"/>
<protein>
    <recommendedName>
        <fullName evidence="3">Asteroid domain-containing protein</fullName>
    </recommendedName>
</protein>
<accession>A0A2J6STI8</accession>
<sequence>MGIPHLITFLQPYSEAESIEGRHVVIDGPGFAYHIYHACLSARPAAWNPFEAAPSYEELGKASIAWLDGLRDNDVEIKKIYFDGFLPPLKLDTRMERLMRQTNQLNQYHVSNATPCRASFPPLDNPPGGPFHTASVKSKLSALPPSPFLVPAVLEALLDSNQYRERTEVVPGEADLYCAKYLSQHGGVVLTGDSDLLVHDLGNGAVSFFRDITPDKRALSVQVYRPTAIVERLDLPKSHGLHAFAFEISMDSHGTFRKLLADARSLKTATASPSEFKRFSKEYRQLPAPLEAKHPTNLFPLLRSLDPRISEFVLQYPYLARIAGQDEVTEGSQTFHVFLPFLLDCPVRTNAWEVSTVIRQLAYGLINLIVPENQQRLTVSEHRKQQDKSTGRELQLPNLPQIPEACTAITTLYSQLQQNFPGVSGSQIWTAIAIHQEIEYSYSRAKIPLCKPVVQQLADLENEYNMRNKSKNLTWDIVQFFAQIQGSYYSFRILKQIMSLVVSHGPPQSLPEPLLHLHRQLESLPNLRDLPGLDSAPSIIGSLGKRAISTITSHSSMDEEATADPQESRRARKKKRKRNQSAAGASSGCQKPTNPFELLGDE</sequence>
<dbReference type="SUPFAM" id="SSF88723">
    <property type="entry name" value="PIN domain-like"/>
    <property type="match status" value="1"/>
</dbReference>
<name>A0A2J6STI8_9HELO</name>
<feature type="compositionally biased region" description="Basic residues" evidence="2">
    <location>
        <begin position="570"/>
        <end position="579"/>
    </location>
</feature>
<reference evidence="4 5" key="1">
    <citation type="submission" date="2016-04" db="EMBL/GenBank/DDBJ databases">
        <title>A degradative enzymes factory behind the ericoid mycorrhizal symbiosis.</title>
        <authorList>
            <consortium name="DOE Joint Genome Institute"/>
            <person name="Martino E."/>
            <person name="Morin E."/>
            <person name="Grelet G."/>
            <person name="Kuo A."/>
            <person name="Kohler A."/>
            <person name="Daghino S."/>
            <person name="Barry K."/>
            <person name="Choi C."/>
            <person name="Cichocki N."/>
            <person name="Clum A."/>
            <person name="Copeland A."/>
            <person name="Hainaut M."/>
            <person name="Haridas S."/>
            <person name="Labutti K."/>
            <person name="Lindquist E."/>
            <person name="Lipzen A."/>
            <person name="Khouja H.-R."/>
            <person name="Murat C."/>
            <person name="Ohm R."/>
            <person name="Olson A."/>
            <person name="Spatafora J."/>
            <person name="Veneault-Fourrey C."/>
            <person name="Henrissat B."/>
            <person name="Grigoriev I."/>
            <person name="Martin F."/>
            <person name="Perotto S."/>
        </authorList>
    </citation>
    <scope>NUCLEOTIDE SEQUENCE [LARGE SCALE GENOMIC DNA]</scope>
    <source>
        <strain evidence="4 5">E</strain>
    </source>
</reference>
<evidence type="ECO:0000313" key="5">
    <source>
        <dbReference type="Proteomes" id="UP000235371"/>
    </source>
</evidence>
<evidence type="ECO:0000256" key="1">
    <source>
        <dbReference type="ARBA" id="ARBA00007398"/>
    </source>
</evidence>
<dbReference type="Gene3D" id="3.40.50.1010">
    <property type="entry name" value="5'-nuclease"/>
    <property type="match status" value="1"/>
</dbReference>
<feature type="region of interest" description="Disordered" evidence="2">
    <location>
        <begin position="551"/>
        <end position="602"/>
    </location>
</feature>
<evidence type="ECO:0000259" key="3">
    <source>
        <dbReference type="Pfam" id="PF12813"/>
    </source>
</evidence>
<dbReference type="Pfam" id="PF12813">
    <property type="entry name" value="XPG_I_2"/>
    <property type="match status" value="1"/>
</dbReference>
<gene>
    <name evidence="4" type="ORF">K444DRAFT_646439</name>
</gene>
<dbReference type="GeneID" id="36593277"/>
<dbReference type="OrthoDB" id="5297549at2759"/>
<dbReference type="EMBL" id="KZ613866">
    <property type="protein sequence ID" value="PMD54101.1"/>
    <property type="molecule type" value="Genomic_DNA"/>
</dbReference>
<organism evidence="4 5">
    <name type="scientific">Hyaloscypha bicolor E</name>
    <dbReference type="NCBI Taxonomy" id="1095630"/>
    <lineage>
        <taxon>Eukaryota</taxon>
        <taxon>Fungi</taxon>
        <taxon>Dikarya</taxon>
        <taxon>Ascomycota</taxon>
        <taxon>Pezizomycotina</taxon>
        <taxon>Leotiomycetes</taxon>
        <taxon>Helotiales</taxon>
        <taxon>Hyaloscyphaceae</taxon>
        <taxon>Hyaloscypha</taxon>
        <taxon>Hyaloscypha bicolor</taxon>
    </lineage>
</organism>
<dbReference type="InterPro" id="IPR039436">
    <property type="entry name" value="Asteroid_dom"/>
</dbReference>
<dbReference type="InterPro" id="IPR029060">
    <property type="entry name" value="PIN-like_dom_sf"/>
</dbReference>
<dbReference type="AlphaFoldDB" id="A0A2J6STI8"/>
<dbReference type="RefSeq" id="XP_024731005.1">
    <property type="nucleotide sequence ID" value="XM_024885200.1"/>
</dbReference>
<comment type="similarity">
    <text evidence="1">Belongs to the asteroid family.</text>
</comment>
<feature type="compositionally biased region" description="Polar residues" evidence="2">
    <location>
        <begin position="580"/>
        <end position="593"/>
    </location>
</feature>
<evidence type="ECO:0000313" key="4">
    <source>
        <dbReference type="EMBL" id="PMD54101.1"/>
    </source>
</evidence>
<dbReference type="Proteomes" id="UP000235371">
    <property type="component" value="Unassembled WGS sequence"/>
</dbReference>
<dbReference type="InParanoid" id="A0A2J6STI8"/>
<feature type="domain" description="Asteroid" evidence="3">
    <location>
        <begin position="146"/>
        <end position="395"/>
    </location>
</feature>